<accession>A0A3L7JEZ2</accession>
<gene>
    <name evidence="1" type="ORF">D8780_12300</name>
</gene>
<name>A0A3L7JEZ2_9HYPH</name>
<evidence type="ECO:0000313" key="2">
    <source>
        <dbReference type="Proteomes" id="UP000281094"/>
    </source>
</evidence>
<dbReference type="RefSeq" id="WP_121645857.1">
    <property type="nucleotide sequence ID" value="NZ_RCWN01000001.1"/>
</dbReference>
<dbReference type="Proteomes" id="UP000281094">
    <property type="component" value="Unassembled WGS sequence"/>
</dbReference>
<keyword evidence="2" id="KW-1185">Reference proteome</keyword>
<sequence>MSNRQVNTYVGRSYQLIRDASARVEDVSRSLAERCTAPCADPDGQLQLSVLTASSLLKQAASVLQENQPASATDQERVGSSEVMKRLLTAEEIIKEAWRDVARQRAGEPIRRDPAVTIADAIGELLAAQNIQSQRSK</sequence>
<proteinExistence type="predicted"/>
<dbReference type="EMBL" id="RCWN01000001">
    <property type="protein sequence ID" value="RLQ88889.1"/>
    <property type="molecule type" value="Genomic_DNA"/>
</dbReference>
<protein>
    <submittedName>
        <fullName evidence="1">Uncharacterized protein</fullName>
    </submittedName>
</protein>
<dbReference type="AlphaFoldDB" id="A0A3L7JEZ2"/>
<evidence type="ECO:0000313" key="1">
    <source>
        <dbReference type="EMBL" id="RLQ88889.1"/>
    </source>
</evidence>
<comment type="caution">
    <text evidence="1">The sequence shown here is derived from an EMBL/GenBank/DDBJ whole genome shotgun (WGS) entry which is preliminary data.</text>
</comment>
<reference evidence="1 2" key="1">
    <citation type="submission" date="2018-10" db="EMBL/GenBank/DDBJ databases">
        <title>Notoacmeibacter sp. M2BS9Y-3-1, whole genome shotgun sequence.</title>
        <authorList>
            <person name="Tuo L."/>
        </authorList>
    </citation>
    <scope>NUCLEOTIDE SEQUENCE [LARGE SCALE GENOMIC DNA]</scope>
    <source>
        <strain evidence="1 2">M2BS9Y-3-1</strain>
    </source>
</reference>
<organism evidence="1 2">
    <name type="scientific">Notoacmeibacter ruber</name>
    <dbReference type="NCBI Taxonomy" id="2670375"/>
    <lineage>
        <taxon>Bacteria</taxon>
        <taxon>Pseudomonadati</taxon>
        <taxon>Pseudomonadota</taxon>
        <taxon>Alphaproteobacteria</taxon>
        <taxon>Hyphomicrobiales</taxon>
        <taxon>Notoacmeibacteraceae</taxon>
        <taxon>Notoacmeibacter</taxon>
    </lineage>
</organism>